<reference evidence="2" key="1">
    <citation type="submission" date="2023-10" db="EMBL/GenBank/DDBJ databases">
        <title>Genome assembly of Pristionchus species.</title>
        <authorList>
            <person name="Yoshida K."/>
            <person name="Sommer R.J."/>
        </authorList>
    </citation>
    <scope>NUCLEOTIDE SEQUENCE</scope>
    <source>
        <strain evidence="2">RS0144</strain>
    </source>
</reference>
<name>A0AAV5UL68_9BILA</name>
<feature type="non-terminal residue" evidence="2">
    <location>
        <position position="1"/>
    </location>
</feature>
<keyword evidence="3" id="KW-1185">Reference proteome</keyword>
<evidence type="ECO:0000313" key="3">
    <source>
        <dbReference type="Proteomes" id="UP001432027"/>
    </source>
</evidence>
<proteinExistence type="predicted"/>
<comment type="caution">
    <text evidence="2">The sequence shown here is derived from an EMBL/GenBank/DDBJ whole genome shotgun (WGS) entry which is preliminary data.</text>
</comment>
<organism evidence="2 3">
    <name type="scientific">Pristionchus entomophagus</name>
    <dbReference type="NCBI Taxonomy" id="358040"/>
    <lineage>
        <taxon>Eukaryota</taxon>
        <taxon>Metazoa</taxon>
        <taxon>Ecdysozoa</taxon>
        <taxon>Nematoda</taxon>
        <taxon>Chromadorea</taxon>
        <taxon>Rhabditida</taxon>
        <taxon>Rhabditina</taxon>
        <taxon>Diplogasteromorpha</taxon>
        <taxon>Diplogasteroidea</taxon>
        <taxon>Neodiplogasteridae</taxon>
        <taxon>Pristionchus</taxon>
    </lineage>
</organism>
<sequence>SQSTMNRYIGGCGENERQRVRDHWYTEVRGGGEGTSDGGSLTLASDDDDVERLGHHGFSVRGDYVQIFHPGGGASIWATAEIGNEWRDLHLSVREVPGAGLPEVDELWKPLTRRLEKVHGACRGREDAQKGKDEEGLHR</sequence>
<accession>A0AAV5UL68</accession>
<feature type="region of interest" description="Disordered" evidence="1">
    <location>
        <begin position="119"/>
        <end position="139"/>
    </location>
</feature>
<gene>
    <name evidence="2" type="ORF">PENTCL1PPCAC_29906</name>
</gene>
<feature type="non-terminal residue" evidence="2">
    <location>
        <position position="139"/>
    </location>
</feature>
<dbReference type="Proteomes" id="UP001432027">
    <property type="component" value="Unassembled WGS sequence"/>
</dbReference>
<dbReference type="AlphaFoldDB" id="A0AAV5UL68"/>
<evidence type="ECO:0000313" key="2">
    <source>
        <dbReference type="EMBL" id="GMT07732.1"/>
    </source>
</evidence>
<protein>
    <submittedName>
        <fullName evidence="2">Uncharacterized protein</fullName>
    </submittedName>
</protein>
<evidence type="ECO:0000256" key="1">
    <source>
        <dbReference type="SAM" id="MobiDB-lite"/>
    </source>
</evidence>
<dbReference type="EMBL" id="BTSX01000006">
    <property type="protein sequence ID" value="GMT07732.1"/>
    <property type="molecule type" value="Genomic_DNA"/>
</dbReference>